<feature type="region of interest" description="Disordered" evidence="2">
    <location>
        <begin position="42"/>
        <end position="85"/>
    </location>
</feature>
<evidence type="ECO:0000256" key="2">
    <source>
        <dbReference type="SAM" id="MobiDB-lite"/>
    </source>
</evidence>
<gene>
    <name evidence="3" type="ORF">ACHAWU_008440</name>
</gene>
<name>A0ABD3LZU9_9STRA</name>
<protein>
    <submittedName>
        <fullName evidence="3">Uncharacterized protein</fullName>
    </submittedName>
</protein>
<proteinExistence type="predicted"/>
<dbReference type="Proteomes" id="UP001530293">
    <property type="component" value="Unassembled WGS sequence"/>
</dbReference>
<comment type="caution">
    <text evidence="3">The sequence shown here is derived from an EMBL/GenBank/DDBJ whole genome shotgun (WGS) entry which is preliminary data.</text>
</comment>
<evidence type="ECO:0000313" key="4">
    <source>
        <dbReference type="Proteomes" id="UP001530293"/>
    </source>
</evidence>
<sequence length="198" mass="22074">MANEQTMLTKEEVHWSSFRSAVVCLQHTLSKVAQVSPRATLPDDVEHITDSTTDENSRQGSNNSAYRRIDSDHEPQSALDNDGYNETASHLFQPQYIISNSTQWGDTNNIETNSSHRQLELIGLEQVHNNNNSWNGIAVDIIDTDHLISPTHGGVPSHASHTTNALSIAEQQLAETRLKLAMTESERDELEFQLIQGS</sequence>
<organism evidence="3 4">
    <name type="scientific">Discostella pseudostelligera</name>
    <dbReference type="NCBI Taxonomy" id="259834"/>
    <lineage>
        <taxon>Eukaryota</taxon>
        <taxon>Sar</taxon>
        <taxon>Stramenopiles</taxon>
        <taxon>Ochrophyta</taxon>
        <taxon>Bacillariophyta</taxon>
        <taxon>Coscinodiscophyceae</taxon>
        <taxon>Thalassiosirophycidae</taxon>
        <taxon>Stephanodiscales</taxon>
        <taxon>Stephanodiscaceae</taxon>
        <taxon>Discostella</taxon>
    </lineage>
</organism>
<keyword evidence="1" id="KW-0175">Coiled coil</keyword>
<evidence type="ECO:0000256" key="1">
    <source>
        <dbReference type="SAM" id="Coils"/>
    </source>
</evidence>
<reference evidence="3 4" key="1">
    <citation type="submission" date="2024-10" db="EMBL/GenBank/DDBJ databases">
        <title>Updated reference genomes for cyclostephanoid diatoms.</title>
        <authorList>
            <person name="Roberts W.R."/>
            <person name="Alverson A.J."/>
        </authorList>
    </citation>
    <scope>NUCLEOTIDE SEQUENCE [LARGE SCALE GENOMIC DNA]</scope>
    <source>
        <strain evidence="3 4">AJA232-27</strain>
    </source>
</reference>
<evidence type="ECO:0000313" key="3">
    <source>
        <dbReference type="EMBL" id="KAL3757279.1"/>
    </source>
</evidence>
<feature type="coiled-coil region" evidence="1">
    <location>
        <begin position="166"/>
        <end position="193"/>
    </location>
</feature>
<accession>A0ABD3LZU9</accession>
<dbReference type="EMBL" id="JALLBG020000268">
    <property type="protein sequence ID" value="KAL3757279.1"/>
    <property type="molecule type" value="Genomic_DNA"/>
</dbReference>
<dbReference type="AlphaFoldDB" id="A0ABD3LZU9"/>
<keyword evidence="4" id="KW-1185">Reference proteome</keyword>